<organism evidence="1 2">
    <name type="scientific">Vanilla planifolia</name>
    <name type="common">Vanilla</name>
    <dbReference type="NCBI Taxonomy" id="51239"/>
    <lineage>
        <taxon>Eukaryota</taxon>
        <taxon>Viridiplantae</taxon>
        <taxon>Streptophyta</taxon>
        <taxon>Embryophyta</taxon>
        <taxon>Tracheophyta</taxon>
        <taxon>Spermatophyta</taxon>
        <taxon>Magnoliopsida</taxon>
        <taxon>Liliopsida</taxon>
        <taxon>Asparagales</taxon>
        <taxon>Orchidaceae</taxon>
        <taxon>Vanilloideae</taxon>
        <taxon>Vanilleae</taxon>
        <taxon>Vanilla</taxon>
    </lineage>
</organism>
<protein>
    <submittedName>
        <fullName evidence="1">Uncharacterized protein</fullName>
    </submittedName>
</protein>
<evidence type="ECO:0000313" key="2">
    <source>
        <dbReference type="Proteomes" id="UP000639772"/>
    </source>
</evidence>
<gene>
    <name evidence="1" type="ORF">HPP92_027330</name>
</gene>
<accession>A0A835PD84</accession>
<proteinExistence type="predicted"/>
<sequence>NSNVQEMLASNKRKCLGECDGQTLINIFGDLVVERKLCRQYCTNIQVASFKRAKEYCKTVGGPVVIGTITLTKHVKKNLACRDCKGRVRHNISKQIHVKNAVEDPNNLWLGLWSLIVREGRKGEKLVRQIHKNLITNCHLGINHHVIGIEKDK</sequence>
<dbReference type="EMBL" id="JADCNM010000188">
    <property type="protein sequence ID" value="KAG0449403.1"/>
    <property type="molecule type" value="Genomic_DNA"/>
</dbReference>
<feature type="non-terminal residue" evidence="1">
    <location>
        <position position="153"/>
    </location>
</feature>
<name>A0A835PD84_VANPL</name>
<dbReference type="Proteomes" id="UP000639772">
    <property type="component" value="Unassembled WGS sequence"/>
</dbReference>
<comment type="caution">
    <text evidence="1">The sequence shown here is derived from an EMBL/GenBank/DDBJ whole genome shotgun (WGS) entry which is preliminary data.</text>
</comment>
<evidence type="ECO:0000313" key="1">
    <source>
        <dbReference type="EMBL" id="KAG0449403.1"/>
    </source>
</evidence>
<reference evidence="1 2" key="1">
    <citation type="journal article" date="2020" name="Nat. Food">
        <title>A phased Vanilla planifolia genome enables genetic improvement of flavour and production.</title>
        <authorList>
            <person name="Hasing T."/>
            <person name="Tang H."/>
            <person name="Brym M."/>
            <person name="Khazi F."/>
            <person name="Huang T."/>
            <person name="Chambers A.H."/>
        </authorList>
    </citation>
    <scope>NUCLEOTIDE SEQUENCE [LARGE SCALE GENOMIC DNA]</scope>
    <source>
        <tissue evidence="1">Leaf</tissue>
    </source>
</reference>
<dbReference type="AlphaFoldDB" id="A0A835PD84"/>